<dbReference type="SUPFAM" id="SSF48403">
    <property type="entry name" value="Ankyrin repeat"/>
    <property type="match status" value="1"/>
</dbReference>
<reference evidence="6 7" key="1">
    <citation type="submission" date="2019-07" db="EMBL/GenBank/DDBJ databases">
        <title>Genomes of Cafeteria roenbergensis.</title>
        <authorList>
            <person name="Fischer M.G."/>
            <person name="Hackl T."/>
            <person name="Roman M."/>
        </authorList>
    </citation>
    <scope>NUCLEOTIDE SEQUENCE [LARGE SCALE GENOMIC DNA]</scope>
    <source>
        <strain evidence="6 7">RCC970-E3</strain>
    </source>
</reference>
<evidence type="ECO:0000256" key="2">
    <source>
        <dbReference type="ARBA" id="ARBA00023043"/>
    </source>
</evidence>
<dbReference type="Pfam" id="PF12796">
    <property type="entry name" value="Ank_2"/>
    <property type="match status" value="1"/>
</dbReference>
<dbReference type="PANTHER" id="PTHR24171:SF9">
    <property type="entry name" value="ANKYRIN REPEAT DOMAIN-CONTAINING PROTEIN 39"/>
    <property type="match status" value="1"/>
</dbReference>
<comment type="caution">
    <text evidence="6">The sequence shown here is derived from an EMBL/GenBank/DDBJ whole genome shotgun (WGS) entry which is preliminary data.</text>
</comment>
<feature type="domain" description="Fibronectin type-III" evidence="5">
    <location>
        <begin position="364"/>
        <end position="437"/>
    </location>
</feature>
<dbReference type="PANTHER" id="PTHR24171">
    <property type="entry name" value="ANKYRIN REPEAT DOMAIN-CONTAINING PROTEIN 39-RELATED"/>
    <property type="match status" value="1"/>
</dbReference>
<evidence type="ECO:0000259" key="5">
    <source>
        <dbReference type="PROSITE" id="PS50853"/>
    </source>
</evidence>
<organism evidence="6 7">
    <name type="scientific">Cafeteria roenbergensis</name>
    <name type="common">Marine flagellate</name>
    <dbReference type="NCBI Taxonomy" id="33653"/>
    <lineage>
        <taxon>Eukaryota</taxon>
        <taxon>Sar</taxon>
        <taxon>Stramenopiles</taxon>
        <taxon>Bigyra</taxon>
        <taxon>Opalozoa</taxon>
        <taxon>Bicosoecida</taxon>
        <taxon>Cafeteriaceae</taxon>
        <taxon>Cafeteria</taxon>
    </lineage>
</organism>
<dbReference type="EMBL" id="VLTL01000172">
    <property type="protein sequence ID" value="KAA0156887.1"/>
    <property type="molecule type" value="Genomic_DNA"/>
</dbReference>
<dbReference type="Proteomes" id="UP000324907">
    <property type="component" value="Unassembled WGS sequence"/>
</dbReference>
<evidence type="ECO:0000256" key="3">
    <source>
        <dbReference type="PROSITE-ProRule" id="PRU00023"/>
    </source>
</evidence>
<evidence type="ECO:0000313" key="6">
    <source>
        <dbReference type="EMBL" id="KAA0156887.1"/>
    </source>
</evidence>
<dbReference type="InterPro" id="IPR036116">
    <property type="entry name" value="FN3_sf"/>
</dbReference>
<feature type="repeat" description="ANK" evidence="3">
    <location>
        <begin position="73"/>
        <end position="105"/>
    </location>
</feature>
<dbReference type="SMART" id="SM00248">
    <property type="entry name" value="ANK"/>
    <property type="match status" value="3"/>
</dbReference>
<sequence length="437" mass="46788">MAEDIGGTGFVLRAAQGDTNELERRLSRGQNVNAKHERFGYTALHAAVGKGLADTVDVLLANGANVNSQRRFHLDTPLHFAAFAGRASIVRTLLDWGADPTLCNRTGQRPLEVALQFRHRRVVELLAALPEKPALPAVVSSGPFDASFGVQAPYADGMAIDHAEVTLVCLGDPDDPAVRAAVERGLATAEAPDEEEAAAAAARASAAERDVAKAALRAARASGSPMTEFGARAIARFRAGKMNCRRISELSNGSRVPRSQVPFEEPDGQAAAEGYRHGDPALEPAGSLLWLAREHRRRGSPPDVFAWRRGTSHLYRTGHDMVLRVTRLCPARVYAVRARAHSVAGYGPVSSWALVVTSSTVPNPPLPPVVLSNTSQSFTLAWLPPRDNGSAVVSFKLEVFPCPPADVAGTAVEPADYFDSGSNGHVQSQRRGRRLNQ</sequence>
<dbReference type="AlphaFoldDB" id="A0A5A8CWT0"/>
<dbReference type="PROSITE" id="PS50853">
    <property type="entry name" value="FN3"/>
    <property type="match status" value="1"/>
</dbReference>
<dbReference type="PROSITE" id="PS50088">
    <property type="entry name" value="ANK_REPEAT"/>
    <property type="match status" value="2"/>
</dbReference>
<dbReference type="PROSITE" id="PS50297">
    <property type="entry name" value="ANK_REP_REGION"/>
    <property type="match status" value="2"/>
</dbReference>
<proteinExistence type="predicted"/>
<dbReference type="InterPro" id="IPR036770">
    <property type="entry name" value="Ankyrin_rpt-contain_sf"/>
</dbReference>
<feature type="region of interest" description="Disordered" evidence="4">
    <location>
        <begin position="418"/>
        <end position="437"/>
    </location>
</feature>
<accession>A0A5A8CWT0</accession>
<dbReference type="InterPro" id="IPR013783">
    <property type="entry name" value="Ig-like_fold"/>
</dbReference>
<dbReference type="InterPro" id="IPR002110">
    <property type="entry name" value="Ankyrin_rpt"/>
</dbReference>
<feature type="repeat" description="ANK" evidence="3">
    <location>
        <begin position="39"/>
        <end position="71"/>
    </location>
</feature>
<dbReference type="InterPro" id="IPR003961">
    <property type="entry name" value="FN3_dom"/>
</dbReference>
<dbReference type="Gene3D" id="1.25.40.20">
    <property type="entry name" value="Ankyrin repeat-containing domain"/>
    <property type="match status" value="2"/>
</dbReference>
<gene>
    <name evidence="6" type="ORF">FNF28_06590</name>
</gene>
<evidence type="ECO:0000256" key="4">
    <source>
        <dbReference type="SAM" id="MobiDB-lite"/>
    </source>
</evidence>
<dbReference type="SUPFAM" id="SSF49265">
    <property type="entry name" value="Fibronectin type III"/>
    <property type="match status" value="1"/>
</dbReference>
<feature type="compositionally biased region" description="Basic residues" evidence="4">
    <location>
        <begin position="428"/>
        <end position="437"/>
    </location>
</feature>
<evidence type="ECO:0000256" key="1">
    <source>
        <dbReference type="ARBA" id="ARBA00022737"/>
    </source>
</evidence>
<keyword evidence="1" id="KW-0677">Repeat</keyword>
<dbReference type="Gene3D" id="2.60.40.10">
    <property type="entry name" value="Immunoglobulins"/>
    <property type="match status" value="1"/>
</dbReference>
<name>A0A5A8CWT0_CAFRO</name>
<evidence type="ECO:0000313" key="7">
    <source>
        <dbReference type="Proteomes" id="UP000324907"/>
    </source>
</evidence>
<keyword evidence="2 3" id="KW-0040">ANK repeat</keyword>
<protein>
    <recommendedName>
        <fullName evidence="5">Fibronectin type-III domain-containing protein</fullName>
    </recommendedName>
</protein>